<dbReference type="Proteomes" id="UP001174936">
    <property type="component" value="Unassembled WGS sequence"/>
</dbReference>
<evidence type="ECO:0000256" key="1">
    <source>
        <dbReference type="SAM" id="MobiDB-lite"/>
    </source>
</evidence>
<gene>
    <name evidence="2" type="ORF">B0T16DRAFT_399808</name>
</gene>
<keyword evidence="3" id="KW-1185">Reference proteome</keyword>
<evidence type="ECO:0000313" key="2">
    <source>
        <dbReference type="EMBL" id="KAK0656633.1"/>
    </source>
</evidence>
<dbReference type="EMBL" id="JAULSV010000001">
    <property type="protein sequence ID" value="KAK0656633.1"/>
    <property type="molecule type" value="Genomic_DNA"/>
</dbReference>
<dbReference type="AlphaFoldDB" id="A0AA40D125"/>
<proteinExistence type="predicted"/>
<evidence type="ECO:0000313" key="3">
    <source>
        <dbReference type="Proteomes" id="UP001174936"/>
    </source>
</evidence>
<name>A0AA40D125_9PEZI</name>
<protein>
    <submittedName>
        <fullName evidence="2">Uncharacterized protein</fullName>
    </submittedName>
</protein>
<feature type="region of interest" description="Disordered" evidence="1">
    <location>
        <begin position="41"/>
        <end position="82"/>
    </location>
</feature>
<organism evidence="2 3">
    <name type="scientific">Cercophora newfieldiana</name>
    <dbReference type="NCBI Taxonomy" id="92897"/>
    <lineage>
        <taxon>Eukaryota</taxon>
        <taxon>Fungi</taxon>
        <taxon>Dikarya</taxon>
        <taxon>Ascomycota</taxon>
        <taxon>Pezizomycotina</taxon>
        <taxon>Sordariomycetes</taxon>
        <taxon>Sordariomycetidae</taxon>
        <taxon>Sordariales</taxon>
        <taxon>Lasiosphaeriaceae</taxon>
        <taxon>Cercophora</taxon>
    </lineage>
</organism>
<accession>A0AA40D125</accession>
<sequence>MERSVARCGHRNLPLRTSRCVGEQINRRRCLLLENATRGAIPKAEARRAAPSLSGRQRTTDRSQGGRGWASQFAGNRGQEGS</sequence>
<comment type="caution">
    <text evidence="2">The sequence shown here is derived from an EMBL/GenBank/DDBJ whole genome shotgun (WGS) entry which is preliminary data.</text>
</comment>
<reference evidence="2" key="1">
    <citation type="submission" date="2023-06" db="EMBL/GenBank/DDBJ databases">
        <title>Genome-scale phylogeny and comparative genomics of the fungal order Sordariales.</title>
        <authorList>
            <consortium name="Lawrence Berkeley National Laboratory"/>
            <person name="Hensen N."/>
            <person name="Bonometti L."/>
            <person name="Westerberg I."/>
            <person name="Brannstrom I.O."/>
            <person name="Guillou S."/>
            <person name="Cros-Aarteil S."/>
            <person name="Calhoun S."/>
            <person name="Haridas S."/>
            <person name="Kuo A."/>
            <person name="Mondo S."/>
            <person name="Pangilinan J."/>
            <person name="Riley R."/>
            <person name="Labutti K."/>
            <person name="Andreopoulos B."/>
            <person name="Lipzen A."/>
            <person name="Chen C."/>
            <person name="Yanf M."/>
            <person name="Daum C."/>
            <person name="Ng V."/>
            <person name="Clum A."/>
            <person name="Steindorff A."/>
            <person name="Ohm R."/>
            <person name="Martin F."/>
            <person name="Silar P."/>
            <person name="Natvig D."/>
            <person name="Lalanne C."/>
            <person name="Gautier V."/>
            <person name="Ament-Velasquez S.L."/>
            <person name="Kruys A."/>
            <person name="Hutchinson M.I."/>
            <person name="Powell A.J."/>
            <person name="Barry K."/>
            <person name="Miller A.N."/>
            <person name="Grigoriev I.V."/>
            <person name="Debuchy R."/>
            <person name="Gladieux P."/>
            <person name="Thoren M.H."/>
            <person name="Johannesson H."/>
        </authorList>
    </citation>
    <scope>NUCLEOTIDE SEQUENCE</scope>
    <source>
        <strain evidence="2">SMH2532-1</strain>
    </source>
</reference>